<proteinExistence type="predicted"/>
<comment type="caution">
    <text evidence="1">The sequence shown here is derived from an EMBL/GenBank/DDBJ whole genome shotgun (WGS) entry which is preliminary data.</text>
</comment>
<accession>A0A1G2H630</accession>
<dbReference type="STRING" id="1802158.A2827_00100"/>
<dbReference type="Proteomes" id="UP000177932">
    <property type="component" value="Unassembled WGS sequence"/>
</dbReference>
<dbReference type="EMBL" id="MHOD01000018">
    <property type="protein sequence ID" value="OGZ57942.1"/>
    <property type="molecule type" value="Genomic_DNA"/>
</dbReference>
<organism evidence="1 2">
    <name type="scientific">Candidatus Spechtbacteria bacterium RIFCSPHIGHO2_01_FULL_43_30</name>
    <dbReference type="NCBI Taxonomy" id="1802158"/>
    <lineage>
        <taxon>Bacteria</taxon>
        <taxon>Candidatus Spechtiibacteriota</taxon>
    </lineage>
</organism>
<evidence type="ECO:0000313" key="1">
    <source>
        <dbReference type="EMBL" id="OGZ57942.1"/>
    </source>
</evidence>
<evidence type="ECO:0000313" key="2">
    <source>
        <dbReference type="Proteomes" id="UP000177932"/>
    </source>
</evidence>
<reference evidence="1 2" key="1">
    <citation type="journal article" date="2016" name="Nat. Commun.">
        <title>Thousands of microbial genomes shed light on interconnected biogeochemical processes in an aquifer system.</title>
        <authorList>
            <person name="Anantharaman K."/>
            <person name="Brown C.T."/>
            <person name="Hug L.A."/>
            <person name="Sharon I."/>
            <person name="Castelle C.J."/>
            <person name="Probst A.J."/>
            <person name="Thomas B.C."/>
            <person name="Singh A."/>
            <person name="Wilkins M.J."/>
            <person name="Karaoz U."/>
            <person name="Brodie E.L."/>
            <person name="Williams K.H."/>
            <person name="Hubbard S.S."/>
            <person name="Banfield J.F."/>
        </authorList>
    </citation>
    <scope>NUCLEOTIDE SEQUENCE [LARGE SCALE GENOMIC DNA]</scope>
</reference>
<name>A0A1G2H630_9BACT</name>
<protein>
    <submittedName>
        <fullName evidence="1">Uncharacterized protein</fullName>
    </submittedName>
</protein>
<dbReference type="AlphaFoldDB" id="A0A1G2H630"/>
<sequence>MISSFYSKNIALLIFLSFLAISILCLWSVNAMTMGKSSNNCASYGNQMTPCGTDAQSHIFAWQNFLNVIPQKTSDLLLLALLLVLVPATYKNIRPRVPEIVKGLTARSWPTLGIVDPIKRALARGIIQPKIYQSRIG</sequence>
<gene>
    <name evidence="1" type="ORF">A2827_00100</name>
</gene>